<proteinExistence type="predicted"/>
<dbReference type="KEGG" id="ahat:ADCFC_07530"/>
<dbReference type="InterPro" id="IPR036411">
    <property type="entry name" value="TorD-like_sf"/>
</dbReference>
<dbReference type="PANTHER" id="PTHR34227:SF1">
    <property type="entry name" value="DIMETHYL SULFOXIDE REDUCTASE CHAPERONE-RELATED"/>
    <property type="match status" value="1"/>
</dbReference>
<evidence type="ECO:0000256" key="2">
    <source>
        <dbReference type="SAM" id="MobiDB-lite"/>
    </source>
</evidence>
<keyword evidence="1" id="KW-0143">Chaperone</keyword>
<dbReference type="InterPro" id="IPR020945">
    <property type="entry name" value="DMSO/NO3_reduct_chaperone"/>
</dbReference>
<reference evidence="4" key="1">
    <citation type="journal article" date="2020" name="Microbiol. Resour. Announc.">
        <title>Complete Genome Sequence of Adlercreutzia sp. Strain 8CFCBH1, a Potent Producer of Equol, Isolated from Healthy Japanese Feces.</title>
        <authorList>
            <person name="Ogata Y."/>
            <person name="Sakamoto M."/>
            <person name="Ohkuma M."/>
            <person name="Hattori M."/>
            <person name="Suda W."/>
        </authorList>
    </citation>
    <scope>NUCLEOTIDE SEQUENCE [LARGE SCALE GENOMIC DNA]</scope>
    <source>
        <strain evidence="4">8CFCBH1</strain>
    </source>
</reference>
<protein>
    <recommendedName>
        <fullName evidence="5">Molecular chaperone TorD</fullName>
    </recommendedName>
</protein>
<sequence>MTVSANIWQARAAMCELLALSFRYPEDKVLAEAIASGEWGEAADEIAGALGIDWTAAAAPGAAEAAALPDPDDIQKELRPEATRLFVGAPEAACSPYEGVWRAKAEGVQPLLFVNPHSMAVERFCKACGLGRPEGTNEPLDAVWTELELLEYLALRAAADAMDAAAEADVEAGGDGAPTEEQAAQYKEVGDEIDEFDAEDDGPEPGDVVASADLPGGSPEAAWDEFMAEHAKVWMPQFAEACEKDSRVPFYKQAASLLGAFIK</sequence>
<dbReference type="Pfam" id="PF02613">
    <property type="entry name" value="Nitrate_red_del"/>
    <property type="match status" value="1"/>
</dbReference>
<dbReference type="RefSeq" id="WP_197745990.1">
    <property type="nucleotide sequence ID" value="NZ_AP022829.1"/>
</dbReference>
<feature type="region of interest" description="Disordered" evidence="2">
    <location>
        <begin position="195"/>
        <end position="216"/>
    </location>
</feature>
<organism evidence="3 4">
    <name type="scientific">Adlercreutzia hattorii</name>
    <dbReference type="NCBI Taxonomy" id="2707299"/>
    <lineage>
        <taxon>Bacteria</taxon>
        <taxon>Bacillati</taxon>
        <taxon>Actinomycetota</taxon>
        <taxon>Coriobacteriia</taxon>
        <taxon>Eggerthellales</taxon>
        <taxon>Eggerthellaceae</taxon>
        <taxon>Adlercreutzia</taxon>
    </lineage>
</organism>
<evidence type="ECO:0000256" key="1">
    <source>
        <dbReference type="ARBA" id="ARBA00023186"/>
    </source>
</evidence>
<evidence type="ECO:0000313" key="4">
    <source>
        <dbReference type="Proteomes" id="UP000501727"/>
    </source>
</evidence>
<dbReference type="EMBL" id="AP022829">
    <property type="protein sequence ID" value="BCA88134.1"/>
    <property type="molecule type" value="Genomic_DNA"/>
</dbReference>
<dbReference type="Proteomes" id="UP000501727">
    <property type="component" value="Chromosome"/>
</dbReference>
<evidence type="ECO:0008006" key="5">
    <source>
        <dbReference type="Google" id="ProtNLM"/>
    </source>
</evidence>
<dbReference type="SUPFAM" id="SSF89155">
    <property type="entry name" value="TorD-like"/>
    <property type="match status" value="1"/>
</dbReference>
<gene>
    <name evidence="3" type="ORF">ADCFC_06320</name>
</gene>
<dbReference type="AlphaFoldDB" id="A0A6F8SK08"/>
<dbReference type="Gene3D" id="1.10.3480.10">
    <property type="entry name" value="TorD-like"/>
    <property type="match status" value="1"/>
</dbReference>
<accession>A0A6F8SK08</accession>
<keyword evidence="4" id="KW-1185">Reference proteome</keyword>
<evidence type="ECO:0000313" key="3">
    <source>
        <dbReference type="EMBL" id="BCA88134.1"/>
    </source>
</evidence>
<reference evidence="4" key="2">
    <citation type="submission" date="2020-03" db="EMBL/GenBank/DDBJ databases">
        <title>Complete Genome Sequence of Adlercreutzia sp. strain 8CFCBH1 Producing Equol, Isolated from Healthy Japanese Feces.</title>
        <authorList>
            <person name="Ogata Y."/>
            <person name="Sakamoto M."/>
            <person name="Ohkuma M."/>
            <person name="Hattori M."/>
            <person name="Suda W."/>
        </authorList>
    </citation>
    <scope>NUCLEOTIDE SEQUENCE [LARGE SCALE GENOMIC DNA]</scope>
    <source>
        <strain evidence="4">8CFCBH1</strain>
    </source>
</reference>
<name>A0A6F8SK08_9ACTN</name>
<dbReference type="PANTHER" id="PTHR34227">
    <property type="entry name" value="CHAPERONE PROTEIN YCDY"/>
    <property type="match status" value="1"/>
</dbReference>
<dbReference type="InterPro" id="IPR050289">
    <property type="entry name" value="TorD/DmsD_chaperones"/>
</dbReference>
<feature type="compositionally biased region" description="Acidic residues" evidence="2">
    <location>
        <begin position="195"/>
        <end position="204"/>
    </location>
</feature>